<dbReference type="Proteomes" id="UP000067625">
    <property type="component" value="Chromosome"/>
</dbReference>
<dbReference type="PATRIC" id="fig|1441095.3.peg.2358"/>
<dbReference type="RefSeq" id="WP_053603802.1">
    <property type="nucleotide sequence ID" value="NZ_CP012600.1"/>
</dbReference>
<dbReference type="Pfam" id="PF11167">
    <property type="entry name" value="DUF2953"/>
    <property type="match status" value="1"/>
</dbReference>
<evidence type="ECO:0000313" key="1">
    <source>
        <dbReference type="EMBL" id="ALC82022.1"/>
    </source>
</evidence>
<protein>
    <recommendedName>
        <fullName evidence="3">DUF2953 domain-containing protein</fullName>
    </recommendedName>
</protein>
<gene>
    <name evidence="1" type="ORF">AM592_10705</name>
</gene>
<name>A0A0M3R9U0_9BACI</name>
<dbReference type="OrthoDB" id="1683589at2"/>
<proteinExistence type="predicted"/>
<dbReference type="STRING" id="1441095.AM592_10705"/>
<dbReference type="AlphaFoldDB" id="A0A0M3R9U0"/>
<reference evidence="1 2" key="2">
    <citation type="journal article" date="2016" name="Int. J. Syst. Evol. Microbiol.">
        <title>Bacillus gobiensis sp. nov., isolated from a soil sample.</title>
        <authorList>
            <person name="Liu B."/>
            <person name="Liu G.H."/>
            <person name="Cetin S."/>
            <person name="Schumann P."/>
            <person name="Pan Z.Z."/>
            <person name="Chen Q.Q."/>
        </authorList>
    </citation>
    <scope>NUCLEOTIDE SEQUENCE [LARGE SCALE GENOMIC DNA]</scope>
    <source>
        <strain evidence="1 2">FJAT-4402</strain>
    </source>
</reference>
<dbReference type="InterPro" id="IPR021338">
    <property type="entry name" value="DUF2953"/>
</dbReference>
<dbReference type="EMBL" id="CP012600">
    <property type="protein sequence ID" value="ALC82022.1"/>
    <property type="molecule type" value="Genomic_DNA"/>
</dbReference>
<organism evidence="1 2">
    <name type="scientific">Bacillus gobiensis</name>
    <dbReference type="NCBI Taxonomy" id="1441095"/>
    <lineage>
        <taxon>Bacteria</taxon>
        <taxon>Bacillati</taxon>
        <taxon>Bacillota</taxon>
        <taxon>Bacilli</taxon>
        <taxon>Bacillales</taxon>
        <taxon>Bacillaceae</taxon>
        <taxon>Bacillus</taxon>
    </lineage>
</organism>
<evidence type="ECO:0008006" key="3">
    <source>
        <dbReference type="Google" id="ProtNLM"/>
    </source>
</evidence>
<sequence>MFFLAFGLILVALLFVMKISITIRYKHDKDDDRLTIVIRLLGGLVKIKKEFPSIKVNKEDQTIDVKSESNVGKKESKGKVGSEDMQNYFEQLNEIKKRVVHLQKIVRRFLKHVHVTEFRWKSVIGINDAALTGIICGSAWAIKGSCIALLDQNLKLKIRPEIEVIPSFFHAESKTNLTCILSFRMGHAMGAAIRLLTYWRGSKRTLVNKPQPLESKS</sequence>
<evidence type="ECO:0000313" key="2">
    <source>
        <dbReference type="Proteomes" id="UP000067625"/>
    </source>
</evidence>
<keyword evidence="2" id="KW-1185">Reference proteome</keyword>
<accession>A0A0M3R9U0</accession>
<reference evidence="2" key="1">
    <citation type="submission" date="2015-08" db="EMBL/GenBank/DDBJ databases">
        <title>Genome sequencing project for genomic taxonomy and phylogenomics of Bacillus-like bacteria.</title>
        <authorList>
            <person name="Liu B."/>
            <person name="Wang J."/>
            <person name="Zhu Y."/>
            <person name="Liu G."/>
            <person name="Chen Q."/>
            <person name="Chen Z."/>
            <person name="Lan J."/>
            <person name="Che J."/>
            <person name="Ge C."/>
            <person name="Shi H."/>
            <person name="Pan Z."/>
            <person name="Liu X."/>
        </authorList>
    </citation>
    <scope>NUCLEOTIDE SEQUENCE [LARGE SCALE GENOMIC DNA]</scope>
    <source>
        <strain evidence="2">FJAT-4402</strain>
    </source>
</reference>